<accession>A0A2I0U2F0</accession>
<dbReference type="AlphaFoldDB" id="A0A2I0U2F0"/>
<reference evidence="2" key="2">
    <citation type="submission" date="2017-12" db="EMBL/GenBank/DDBJ databases">
        <title>Genome sequence of the Bar-tailed Godwit (Limosa lapponica baueri).</title>
        <authorList>
            <person name="Lima N.C.B."/>
            <person name="Parody-Merino A.M."/>
            <person name="Battley P.F."/>
            <person name="Fidler A.E."/>
            <person name="Prosdocimi F."/>
        </authorList>
    </citation>
    <scope>NUCLEOTIDE SEQUENCE [LARGE SCALE GENOMIC DNA]</scope>
</reference>
<keyword evidence="2" id="KW-1185">Reference proteome</keyword>
<evidence type="ECO:0000313" key="2">
    <source>
        <dbReference type="Proteomes" id="UP000233556"/>
    </source>
</evidence>
<evidence type="ECO:0000313" key="1">
    <source>
        <dbReference type="EMBL" id="PKU40143.1"/>
    </source>
</evidence>
<name>A0A2I0U2F0_LIMLA</name>
<gene>
    <name evidence="1" type="ORF">llap_9554</name>
</gene>
<dbReference type="EMBL" id="KZ506328">
    <property type="protein sequence ID" value="PKU40143.1"/>
    <property type="molecule type" value="Genomic_DNA"/>
</dbReference>
<protein>
    <submittedName>
        <fullName evidence="1">Uncharacterized protein</fullName>
    </submittedName>
</protein>
<reference evidence="2" key="1">
    <citation type="submission" date="2017-11" db="EMBL/GenBank/DDBJ databases">
        <authorList>
            <person name="Lima N.C."/>
            <person name="Parody-Merino A.M."/>
            <person name="Battley P.F."/>
            <person name="Fidler A.E."/>
            <person name="Prosdocimi F."/>
        </authorList>
    </citation>
    <scope>NUCLEOTIDE SEQUENCE [LARGE SCALE GENOMIC DNA]</scope>
</reference>
<organism evidence="1 2">
    <name type="scientific">Limosa lapponica baueri</name>
    <dbReference type="NCBI Taxonomy" id="1758121"/>
    <lineage>
        <taxon>Eukaryota</taxon>
        <taxon>Metazoa</taxon>
        <taxon>Chordata</taxon>
        <taxon>Craniata</taxon>
        <taxon>Vertebrata</taxon>
        <taxon>Euteleostomi</taxon>
        <taxon>Archelosauria</taxon>
        <taxon>Archosauria</taxon>
        <taxon>Dinosauria</taxon>
        <taxon>Saurischia</taxon>
        <taxon>Theropoda</taxon>
        <taxon>Coelurosauria</taxon>
        <taxon>Aves</taxon>
        <taxon>Neognathae</taxon>
        <taxon>Neoaves</taxon>
        <taxon>Charadriiformes</taxon>
        <taxon>Scolopacidae</taxon>
        <taxon>Limosa</taxon>
    </lineage>
</organism>
<proteinExistence type="predicted"/>
<dbReference type="Proteomes" id="UP000233556">
    <property type="component" value="Unassembled WGS sequence"/>
</dbReference>
<sequence>MKSSGKKRGTPHVLFKTPPNAFCLPETTLSFGKPCSCLRPFDCIPFVLQNPWRDREQMNVLPFSSTHLKTFNKEDAENTTGETKTETEREKQLENALLGPDDTSSISTLLVLLLAIIIPECRCMLRKKYQLLRTPLLSHISVKKKMKTIEKTCTSTGAEIFLLNFKPFPSIQEAESTLHNSDVLVTLVDYKDLDVRLSAVECKTKLFDKPHQSVPLNSGSRIRIYPFPIE</sequence>